<dbReference type="AlphaFoldDB" id="A0A8H6HAX2"/>
<accession>A0A8H6HAX2</accession>
<name>A0A8H6HAX2_9AGAR</name>
<evidence type="ECO:0000313" key="3">
    <source>
        <dbReference type="Proteomes" id="UP000521943"/>
    </source>
</evidence>
<dbReference type="OrthoDB" id="3906396at2759"/>
<evidence type="ECO:0000256" key="1">
    <source>
        <dbReference type="SAM" id="SignalP"/>
    </source>
</evidence>
<keyword evidence="1" id="KW-0732">Signal</keyword>
<proteinExistence type="predicted"/>
<feature type="signal peptide" evidence="1">
    <location>
        <begin position="1"/>
        <end position="18"/>
    </location>
</feature>
<protein>
    <submittedName>
        <fullName evidence="2">Uncharacterized protein</fullName>
    </submittedName>
</protein>
<reference evidence="2 3" key="1">
    <citation type="submission" date="2020-07" db="EMBL/GenBank/DDBJ databases">
        <title>Comparative genomics of pyrophilous fungi reveals a link between fire events and developmental genes.</title>
        <authorList>
            <consortium name="DOE Joint Genome Institute"/>
            <person name="Steindorff A.S."/>
            <person name="Carver A."/>
            <person name="Calhoun S."/>
            <person name="Stillman K."/>
            <person name="Liu H."/>
            <person name="Lipzen A."/>
            <person name="Pangilinan J."/>
            <person name="Labutti K."/>
            <person name="Bruns T.D."/>
            <person name="Grigoriev I.V."/>
        </authorList>
    </citation>
    <scope>NUCLEOTIDE SEQUENCE [LARGE SCALE GENOMIC DNA]</scope>
    <source>
        <strain evidence="2 3">CBS 144469</strain>
    </source>
</reference>
<comment type="caution">
    <text evidence="2">The sequence shown here is derived from an EMBL/GenBank/DDBJ whole genome shotgun (WGS) entry which is preliminary data.</text>
</comment>
<gene>
    <name evidence="2" type="ORF">DFP72DRAFT_1081923</name>
</gene>
<sequence length="272" mass="29331">MFSKLLLITGVAAQLVAADRISTWLSDMCTNANMGTTDPLPIGTCIEFGQAQSYILTKDPGNLYNLYSGGGCAHYVGQVSLSSRCLAVGDDATAIMNIGPQNGRRWIRGANPLGKNEPALEKRVEGDTYQCPNIPSAADYFFVVQRSSAVHGDTFADEDSHIRNDFLSAFNAAYQNPSGQNRVSSYTPLGGGVEDVQMTLSMNQGVIHDISPVDIENLTNSLFDFRDMLTGRATRSTSSSLFTLAVLTILVLDPLQSSIGTATKSLRPRIHN</sequence>
<dbReference type="Proteomes" id="UP000521943">
    <property type="component" value="Unassembled WGS sequence"/>
</dbReference>
<evidence type="ECO:0000313" key="2">
    <source>
        <dbReference type="EMBL" id="KAF6742456.1"/>
    </source>
</evidence>
<dbReference type="EMBL" id="JACGCI010000183">
    <property type="protein sequence ID" value="KAF6742456.1"/>
    <property type="molecule type" value="Genomic_DNA"/>
</dbReference>
<keyword evidence="3" id="KW-1185">Reference proteome</keyword>
<feature type="chain" id="PRO_5034097586" evidence="1">
    <location>
        <begin position="19"/>
        <end position="272"/>
    </location>
</feature>
<organism evidence="2 3">
    <name type="scientific">Ephemerocybe angulata</name>
    <dbReference type="NCBI Taxonomy" id="980116"/>
    <lineage>
        <taxon>Eukaryota</taxon>
        <taxon>Fungi</taxon>
        <taxon>Dikarya</taxon>
        <taxon>Basidiomycota</taxon>
        <taxon>Agaricomycotina</taxon>
        <taxon>Agaricomycetes</taxon>
        <taxon>Agaricomycetidae</taxon>
        <taxon>Agaricales</taxon>
        <taxon>Agaricineae</taxon>
        <taxon>Psathyrellaceae</taxon>
        <taxon>Ephemerocybe</taxon>
    </lineage>
</organism>